<protein>
    <submittedName>
        <fullName evidence="1">Uncharacterized protein</fullName>
    </submittedName>
</protein>
<keyword evidence="2" id="KW-1185">Reference proteome</keyword>
<dbReference type="Proteomes" id="UP000310477">
    <property type="component" value="Unassembled WGS sequence"/>
</dbReference>
<dbReference type="RefSeq" id="WP_136874342.1">
    <property type="nucleotide sequence ID" value="NZ_SWBO01000001.1"/>
</dbReference>
<organism evidence="1 2">
    <name type="scientific">Pedobacter cryotolerans</name>
    <dbReference type="NCBI Taxonomy" id="2571270"/>
    <lineage>
        <taxon>Bacteria</taxon>
        <taxon>Pseudomonadati</taxon>
        <taxon>Bacteroidota</taxon>
        <taxon>Sphingobacteriia</taxon>
        <taxon>Sphingobacteriales</taxon>
        <taxon>Sphingobacteriaceae</taxon>
        <taxon>Pedobacter</taxon>
    </lineage>
</organism>
<comment type="caution">
    <text evidence="1">The sequence shown here is derived from an EMBL/GenBank/DDBJ whole genome shotgun (WGS) entry which is preliminary data.</text>
</comment>
<dbReference type="EMBL" id="SWBO01000001">
    <property type="protein sequence ID" value="TKC03580.1"/>
    <property type="molecule type" value="Genomic_DNA"/>
</dbReference>
<sequence>MSSQLTSNAKALRLFFTDDVYLVKSEMQNTFVEPVKLSSSAPQPPVVVKLVDEKIVVKPVVLPNLVEEPKPLLQKATTFKFLGKNEKQILILVNDKQNEVSSEQGRELLRKLVNAIALTAKDFALVNYANYETAKFNDLHQFFGSKMVLAFGVFPNQLGLDEQPFNQFVVHNGSKLIFTKNLHDLDTDPTSKKLLWASLQQIK</sequence>
<evidence type="ECO:0000313" key="2">
    <source>
        <dbReference type="Proteomes" id="UP000310477"/>
    </source>
</evidence>
<dbReference type="OrthoDB" id="797407at2"/>
<evidence type="ECO:0000313" key="1">
    <source>
        <dbReference type="EMBL" id="TKC03580.1"/>
    </source>
</evidence>
<proteinExistence type="predicted"/>
<accession>A0A4U1CFB5</accession>
<dbReference type="AlphaFoldDB" id="A0A4U1CFB5"/>
<gene>
    <name evidence="1" type="ORF">FA045_03135</name>
</gene>
<reference evidence="1 2" key="1">
    <citation type="submission" date="2019-04" db="EMBL/GenBank/DDBJ databases">
        <title>Pedobacter sp. AR-2-6 sp. nov., isolated from Arctic soil.</title>
        <authorList>
            <person name="Dahal R.H."/>
            <person name="Kim D.-U."/>
        </authorList>
    </citation>
    <scope>NUCLEOTIDE SEQUENCE [LARGE SCALE GENOMIC DNA]</scope>
    <source>
        <strain evidence="1 2">AR-2-6</strain>
    </source>
</reference>
<name>A0A4U1CFB5_9SPHI</name>